<dbReference type="Proteomes" id="UP000030653">
    <property type="component" value="Unassembled WGS sequence"/>
</dbReference>
<dbReference type="PANTHER" id="PTHR12162">
    <property type="entry name" value="NIBRIN-RELATED"/>
    <property type="match status" value="1"/>
</dbReference>
<name>M5G3R8_DACPD</name>
<dbReference type="HOGENOM" id="CLU_1357486_0_0_1"/>
<dbReference type="InterPro" id="IPR040227">
    <property type="entry name" value="Nibrin-rel"/>
</dbReference>
<dbReference type="GO" id="GO:0003684">
    <property type="term" value="F:damaged DNA binding"/>
    <property type="evidence" value="ECO:0007669"/>
    <property type="project" value="TreeGrafter"/>
</dbReference>
<dbReference type="PANTHER" id="PTHR12162:SF0">
    <property type="entry name" value="NIBRIN"/>
    <property type="match status" value="1"/>
</dbReference>
<dbReference type="GO" id="GO:0030870">
    <property type="term" value="C:Mre11 complex"/>
    <property type="evidence" value="ECO:0007669"/>
    <property type="project" value="InterPro"/>
</dbReference>
<organism evidence="1 2">
    <name type="scientific">Dacryopinax primogenitus (strain DJM 731)</name>
    <name type="common">Brown rot fungus</name>
    <dbReference type="NCBI Taxonomy" id="1858805"/>
    <lineage>
        <taxon>Eukaryota</taxon>
        <taxon>Fungi</taxon>
        <taxon>Dikarya</taxon>
        <taxon>Basidiomycota</taxon>
        <taxon>Agaricomycotina</taxon>
        <taxon>Dacrymycetes</taxon>
        <taxon>Dacrymycetales</taxon>
        <taxon>Dacrymycetaceae</taxon>
        <taxon>Dacryopinax</taxon>
    </lineage>
</organism>
<accession>M5G3R8</accession>
<evidence type="ECO:0000313" key="1">
    <source>
        <dbReference type="EMBL" id="EJU00497.1"/>
    </source>
</evidence>
<dbReference type="GO" id="GO:0007095">
    <property type="term" value="P:mitotic G2 DNA damage checkpoint signaling"/>
    <property type="evidence" value="ECO:0007669"/>
    <property type="project" value="InterPro"/>
</dbReference>
<sequence length="202" mass="22300">MANRAAPLGLKFAKRISPAITHFVIDTLDLSSEKLYVSLMACAEIVNHAWWEEVCTRASTPRGEEGSWEDEFVQLERTARWTPELEDGFTEAFLEVDERRRSLFDGLTVVLLSDASTQSEVISQLNLGGALVETIDLLEAETTAVSLLPQLLSMQKTAVAGLQISTSANNGTQSSGLRVVLAKDSVKEALRRTWVKYEKIVS</sequence>
<keyword evidence="2" id="KW-1185">Reference proteome</keyword>
<evidence type="ECO:0000313" key="2">
    <source>
        <dbReference type="Proteomes" id="UP000030653"/>
    </source>
</evidence>
<dbReference type="OrthoDB" id="552194at2759"/>
<gene>
    <name evidence="1" type="ORF">DACRYDRAFT_100667</name>
</gene>
<dbReference type="GeneID" id="63682539"/>
<dbReference type="STRING" id="1858805.M5G3R8"/>
<dbReference type="EMBL" id="JH795866">
    <property type="protein sequence ID" value="EJU00497.1"/>
    <property type="molecule type" value="Genomic_DNA"/>
</dbReference>
<reference evidence="1 2" key="1">
    <citation type="journal article" date="2012" name="Science">
        <title>The Paleozoic origin of enzymatic lignin decomposition reconstructed from 31 fungal genomes.</title>
        <authorList>
            <person name="Floudas D."/>
            <person name="Binder M."/>
            <person name="Riley R."/>
            <person name="Barry K."/>
            <person name="Blanchette R.A."/>
            <person name="Henrissat B."/>
            <person name="Martinez A.T."/>
            <person name="Otillar R."/>
            <person name="Spatafora J.W."/>
            <person name="Yadav J.S."/>
            <person name="Aerts A."/>
            <person name="Benoit I."/>
            <person name="Boyd A."/>
            <person name="Carlson A."/>
            <person name="Copeland A."/>
            <person name="Coutinho P.M."/>
            <person name="de Vries R.P."/>
            <person name="Ferreira P."/>
            <person name="Findley K."/>
            <person name="Foster B."/>
            <person name="Gaskell J."/>
            <person name="Glotzer D."/>
            <person name="Gorecki P."/>
            <person name="Heitman J."/>
            <person name="Hesse C."/>
            <person name="Hori C."/>
            <person name="Igarashi K."/>
            <person name="Jurgens J.A."/>
            <person name="Kallen N."/>
            <person name="Kersten P."/>
            <person name="Kohler A."/>
            <person name="Kuees U."/>
            <person name="Kumar T.K.A."/>
            <person name="Kuo A."/>
            <person name="LaButti K."/>
            <person name="Larrondo L.F."/>
            <person name="Lindquist E."/>
            <person name="Ling A."/>
            <person name="Lombard V."/>
            <person name="Lucas S."/>
            <person name="Lundell T."/>
            <person name="Martin R."/>
            <person name="McLaughlin D.J."/>
            <person name="Morgenstern I."/>
            <person name="Morin E."/>
            <person name="Murat C."/>
            <person name="Nagy L.G."/>
            <person name="Nolan M."/>
            <person name="Ohm R.A."/>
            <person name="Patyshakuliyeva A."/>
            <person name="Rokas A."/>
            <person name="Ruiz-Duenas F.J."/>
            <person name="Sabat G."/>
            <person name="Salamov A."/>
            <person name="Samejima M."/>
            <person name="Schmutz J."/>
            <person name="Slot J.C."/>
            <person name="St John F."/>
            <person name="Stenlid J."/>
            <person name="Sun H."/>
            <person name="Sun S."/>
            <person name="Syed K."/>
            <person name="Tsang A."/>
            <person name="Wiebenga A."/>
            <person name="Young D."/>
            <person name="Pisabarro A."/>
            <person name="Eastwood D.C."/>
            <person name="Martin F."/>
            <person name="Cullen D."/>
            <person name="Grigoriev I.V."/>
            <person name="Hibbett D.S."/>
        </authorList>
    </citation>
    <scope>NUCLEOTIDE SEQUENCE [LARGE SCALE GENOMIC DNA]</scope>
    <source>
        <strain evidence="1 2">DJM-731 SS1</strain>
    </source>
</reference>
<dbReference type="AlphaFoldDB" id="M5G3R8"/>
<dbReference type="RefSeq" id="XP_040627394.1">
    <property type="nucleotide sequence ID" value="XM_040767477.1"/>
</dbReference>
<protein>
    <submittedName>
        <fullName evidence="1">Uncharacterized protein</fullName>
    </submittedName>
</protein>
<dbReference type="GO" id="GO:0000724">
    <property type="term" value="P:double-strand break repair via homologous recombination"/>
    <property type="evidence" value="ECO:0007669"/>
    <property type="project" value="TreeGrafter"/>
</dbReference>
<feature type="non-terminal residue" evidence="1">
    <location>
        <position position="202"/>
    </location>
</feature>
<proteinExistence type="predicted"/>